<gene>
    <name evidence="10" type="ORF">BANT10_02509</name>
</gene>
<dbReference type="RefSeq" id="WP_101556085.1">
    <property type="nucleotide sequence ID" value="NZ_FXZE01000011.1"/>
</dbReference>
<sequence>MSAPTTAQQDHLLVVQARSRRSVRWAGQTVAVIAAIVELIVPVAIASGVARVLDGAPVGMGVLVPMLAAIIGAGAFAAAQVVLLTRIAASEMHRLRLTVAARLVGLRPRTVEKLGVGEATALYSHYANELEPLLTADAIRRRTAVITVVGCLVLMVGFEWRLTLALLVALIVAGLIIGIVIKPVKERAAFGLNALAETAADIGEYLRSIRSATVYGLGASYRREFETRLAEVAVTERRVGHAQALVDLIVKTTSMLLLVALGALGMLLVSIDAMSVANLSGFLGALAILLAPAAKYAELIQQVRTAQAAQSRIEQLPSEAEPSSSAPVPAPTINRLEVTDAILEPADGAVVGPVSFSARAGDLVCLVGPSGAGKTTLLSAIAGFAPVTAGQMHIGGKDLPHWSPPELWRSIAYVEQGTPTLGATVRTFLTPDEANPPDETTLRTLLTAFNLDDRLGADGIESPLERAGTSLSGGERQRLSIVRALASDRPLLLLDEPTAHLDSHTETAVLEAIDQLRKDRLVIAATHSERLIQRADQVVQLDPGVTANRPTSDLDTNVAELLAATRPVTP</sequence>
<dbReference type="Pfam" id="PF00664">
    <property type="entry name" value="ABC_membrane"/>
    <property type="match status" value="1"/>
</dbReference>
<keyword evidence="5 7" id="KW-1133">Transmembrane helix</keyword>
<dbReference type="Pfam" id="PF00005">
    <property type="entry name" value="ABC_tran"/>
    <property type="match status" value="1"/>
</dbReference>
<keyword evidence="2 7" id="KW-0812">Transmembrane</keyword>
<evidence type="ECO:0000256" key="7">
    <source>
        <dbReference type="SAM" id="Phobius"/>
    </source>
</evidence>
<dbReference type="SUPFAM" id="SSF52540">
    <property type="entry name" value="P-loop containing nucleoside triphosphate hydrolases"/>
    <property type="match status" value="1"/>
</dbReference>
<dbReference type="InterPro" id="IPR003439">
    <property type="entry name" value="ABC_transporter-like_ATP-bd"/>
</dbReference>
<dbReference type="CDD" id="cd03228">
    <property type="entry name" value="ABCC_MRP_Like"/>
    <property type="match status" value="1"/>
</dbReference>
<accession>A0A2H1JYX3</accession>
<organism evidence="10 11">
    <name type="scientific">Brevibacterium antiquum</name>
    <dbReference type="NCBI Taxonomy" id="234835"/>
    <lineage>
        <taxon>Bacteria</taxon>
        <taxon>Bacillati</taxon>
        <taxon>Actinomycetota</taxon>
        <taxon>Actinomycetes</taxon>
        <taxon>Micrococcales</taxon>
        <taxon>Brevibacteriaceae</taxon>
        <taxon>Brevibacterium</taxon>
    </lineage>
</organism>
<keyword evidence="6 7" id="KW-0472">Membrane</keyword>
<dbReference type="Gene3D" id="3.40.50.300">
    <property type="entry name" value="P-loop containing nucleotide triphosphate hydrolases"/>
    <property type="match status" value="1"/>
</dbReference>
<dbReference type="InterPro" id="IPR027417">
    <property type="entry name" value="P-loop_NTPase"/>
</dbReference>
<dbReference type="GO" id="GO:0005524">
    <property type="term" value="F:ATP binding"/>
    <property type="evidence" value="ECO:0007669"/>
    <property type="project" value="UniProtKB-KW"/>
</dbReference>
<dbReference type="GO" id="GO:0016887">
    <property type="term" value="F:ATP hydrolysis activity"/>
    <property type="evidence" value="ECO:0007669"/>
    <property type="project" value="InterPro"/>
</dbReference>
<protein>
    <submittedName>
        <fullName evidence="10">ABC-type multidrug transport system, ATPase and permease component</fullName>
    </submittedName>
</protein>
<dbReference type="PROSITE" id="PS00211">
    <property type="entry name" value="ABC_TRANSPORTER_1"/>
    <property type="match status" value="1"/>
</dbReference>
<evidence type="ECO:0000313" key="10">
    <source>
        <dbReference type="EMBL" id="SMX92508.1"/>
    </source>
</evidence>
<feature type="transmembrane region" description="Helical" evidence="7">
    <location>
        <begin position="30"/>
        <end position="50"/>
    </location>
</feature>
<dbReference type="GO" id="GO:0034040">
    <property type="term" value="F:ATPase-coupled lipid transmembrane transporter activity"/>
    <property type="evidence" value="ECO:0007669"/>
    <property type="project" value="TreeGrafter"/>
</dbReference>
<dbReference type="PANTHER" id="PTHR24221">
    <property type="entry name" value="ATP-BINDING CASSETTE SUB-FAMILY B"/>
    <property type="match status" value="1"/>
</dbReference>
<dbReference type="AlphaFoldDB" id="A0A2H1JYX3"/>
<dbReference type="PROSITE" id="PS50929">
    <property type="entry name" value="ABC_TM1F"/>
    <property type="match status" value="1"/>
</dbReference>
<evidence type="ECO:0000259" key="8">
    <source>
        <dbReference type="PROSITE" id="PS50893"/>
    </source>
</evidence>
<dbReference type="InterPro" id="IPR017871">
    <property type="entry name" value="ABC_transporter-like_CS"/>
</dbReference>
<dbReference type="GO" id="GO:0005886">
    <property type="term" value="C:plasma membrane"/>
    <property type="evidence" value="ECO:0007669"/>
    <property type="project" value="UniProtKB-SubCell"/>
</dbReference>
<proteinExistence type="predicted"/>
<evidence type="ECO:0000256" key="2">
    <source>
        <dbReference type="ARBA" id="ARBA00022692"/>
    </source>
</evidence>
<dbReference type="GO" id="GO:0140359">
    <property type="term" value="F:ABC-type transporter activity"/>
    <property type="evidence" value="ECO:0007669"/>
    <property type="project" value="InterPro"/>
</dbReference>
<keyword evidence="11" id="KW-1185">Reference proteome</keyword>
<dbReference type="InterPro" id="IPR036640">
    <property type="entry name" value="ABC1_TM_sf"/>
</dbReference>
<evidence type="ECO:0000259" key="9">
    <source>
        <dbReference type="PROSITE" id="PS50929"/>
    </source>
</evidence>
<feature type="transmembrane region" description="Helical" evidence="7">
    <location>
        <begin position="164"/>
        <end position="181"/>
    </location>
</feature>
<evidence type="ECO:0000256" key="4">
    <source>
        <dbReference type="ARBA" id="ARBA00022840"/>
    </source>
</evidence>
<dbReference type="InterPro" id="IPR003593">
    <property type="entry name" value="AAA+_ATPase"/>
</dbReference>
<feature type="transmembrane region" description="Helical" evidence="7">
    <location>
        <begin position="142"/>
        <end position="158"/>
    </location>
</feature>
<feature type="transmembrane region" description="Helical" evidence="7">
    <location>
        <begin position="248"/>
        <end position="269"/>
    </location>
</feature>
<dbReference type="Proteomes" id="UP000234342">
    <property type="component" value="Unassembled WGS sequence"/>
</dbReference>
<dbReference type="SUPFAM" id="SSF90123">
    <property type="entry name" value="ABC transporter transmembrane region"/>
    <property type="match status" value="1"/>
</dbReference>
<evidence type="ECO:0000256" key="3">
    <source>
        <dbReference type="ARBA" id="ARBA00022741"/>
    </source>
</evidence>
<dbReference type="PANTHER" id="PTHR24221:SF654">
    <property type="entry name" value="ATP-BINDING CASSETTE SUB-FAMILY B MEMBER 6"/>
    <property type="match status" value="1"/>
</dbReference>
<dbReference type="InterPro" id="IPR011527">
    <property type="entry name" value="ABC1_TM_dom"/>
</dbReference>
<keyword evidence="3" id="KW-0547">Nucleotide-binding</keyword>
<evidence type="ECO:0000256" key="1">
    <source>
        <dbReference type="ARBA" id="ARBA00004651"/>
    </source>
</evidence>
<dbReference type="SMART" id="SM00382">
    <property type="entry name" value="AAA"/>
    <property type="match status" value="1"/>
</dbReference>
<dbReference type="InterPro" id="IPR039421">
    <property type="entry name" value="Type_1_exporter"/>
</dbReference>
<comment type="subcellular location">
    <subcellularLocation>
        <location evidence="1">Cell membrane</location>
        <topology evidence="1">Multi-pass membrane protein</topology>
    </subcellularLocation>
</comment>
<feature type="domain" description="ABC transmembrane type-1" evidence="9">
    <location>
        <begin position="31"/>
        <end position="305"/>
    </location>
</feature>
<evidence type="ECO:0000256" key="6">
    <source>
        <dbReference type="ARBA" id="ARBA00023136"/>
    </source>
</evidence>
<feature type="domain" description="ABC transporter" evidence="8">
    <location>
        <begin position="336"/>
        <end position="568"/>
    </location>
</feature>
<name>A0A2H1JYX3_9MICO</name>
<evidence type="ECO:0000313" key="11">
    <source>
        <dbReference type="Proteomes" id="UP000234342"/>
    </source>
</evidence>
<dbReference type="EMBL" id="FXZE01000011">
    <property type="protein sequence ID" value="SMX92508.1"/>
    <property type="molecule type" value="Genomic_DNA"/>
</dbReference>
<reference evidence="11" key="1">
    <citation type="submission" date="2017-03" db="EMBL/GenBank/DDBJ databases">
        <authorList>
            <person name="Monnet C."/>
        </authorList>
    </citation>
    <scope>NUCLEOTIDE SEQUENCE [LARGE SCALE GENOMIC DNA]</scope>
    <source>
        <strain evidence="11">P10</strain>
    </source>
</reference>
<dbReference type="Gene3D" id="1.20.1560.10">
    <property type="entry name" value="ABC transporter type 1, transmembrane domain"/>
    <property type="match status" value="1"/>
</dbReference>
<evidence type="ECO:0000256" key="5">
    <source>
        <dbReference type="ARBA" id="ARBA00022989"/>
    </source>
</evidence>
<feature type="transmembrane region" description="Helical" evidence="7">
    <location>
        <begin position="62"/>
        <end position="84"/>
    </location>
</feature>
<dbReference type="PROSITE" id="PS50893">
    <property type="entry name" value="ABC_TRANSPORTER_2"/>
    <property type="match status" value="1"/>
</dbReference>
<keyword evidence="4" id="KW-0067">ATP-binding</keyword>